<evidence type="ECO:0000259" key="4">
    <source>
        <dbReference type="Pfam" id="PF03372"/>
    </source>
</evidence>
<dbReference type="Proteomes" id="UP000184330">
    <property type="component" value="Unassembled WGS sequence"/>
</dbReference>
<keyword evidence="6" id="KW-1185">Reference proteome</keyword>
<dbReference type="PANTHER" id="PTHR12121">
    <property type="entry name" value="CARBON CATABOLITE REPRESSOR PROTEIN 4"/>
    <property type="match status" value="1"/>
</dbReference>
<dbReference type="InterPro" id="IPR005135">
    <property type="entry name" value="Endo/exonuclease/phosphatase"/>
</dbReference>
<dbReference type="Pfam" id="PF03372">
    <property type="entry name" value="Exo_endo_phos"/>
    <property type="match status" value="1"/>
</dbReference>
<dbReference type="SUPFAM" id="SSF56219">
    <property type="entry name" value="DNase I-like"/>
    <property type="match status" value="1"/>
</dbReference>
<dbReference type="STRING" id="576137.A0A1L7XVE2"/>
<dbReference type="Gene3D" id="3.60.10.10">
    <property type="entry name" value="Endonuclease/exonuclease/phosphatase"/>
    <property type="match status" value="1"/>
</dbReference>
<organism evidence="5 6">
    <name type="scientific">Phialocephala subalpina</name>
    <dbReference type="NCBI Taxonomy" id="576137"/>
    <lineage>
        <taxon>Eukaryota</taxon>
        <taxon>Fungi</taxon>
        <taxon>Dikarya</taxon>
        <taxon>Ascomycota</taxon>
        <taxon>Pezizomycotina</taxon>
        <taxon>Leotiomycetes</taxon>
        <taxon>Helotiales</taxon>
        <taxon>Mollisiaceae</taxon>
        <taxon>Phialocephala</taxon>
        <taxon>Phialocephala fortinii species complex</taxon>
    </lineage>
</organism>
<dbReference type="Gene3D" id="3.80.10.10">
    <property type="entry name" value="Ribonuclease Inhibitor"/>
    <property type="match status" value="1"/>
</dbReference>
<dbReference type="AlphaFoldDB" id="A0A1L7XVE2"/>
<evidence type="ECO:0000256" key="2">
    <source>
        <dbReference type="ARBA" id="ARBA00045495"/>
    </source>
</evidence>
<dbReference type="InterPro" id="IPR001611">
    <property type="entry name" value="Leu-rich_rpt"/>
</dbReference>
<proteinExistence type="predicted"/>
<dbReference type="EMBL" id="FJOG01000062">
    <property type="protein sequence ID" value="CZR68950.1"/>
    <property type="molecule type" value="Genomic_DNA"/>
</dbReference>
<dbReference type="FunFam" id="3.80.10.10:FF:000447">
    <property type="entry name" value="Glucose-repressible alcohol dehydrogenase transcriptional effector"/>
    <property type="match status" value="1"/>
</dbReference>
<gene>
    <name evidence="5" type="ORF">PAC_18851</name>
</gene>
<dbReference type="GO" id="GO:0000175">
    <property type="term" value="F:3'-5'-RNA exonuclease activity"/>
    <property type="evidence" value="ECO:0007669"/>
    <property type="project" value="TreeGrafter"/>
</dbReference>
<evidence type="ECO:0000313" key="5">
    <source>
        <dbReference type="EMBL" id="CZR68950.1"/>
    </source>
</evidence>
<evidence type="ECO:0000256" key="1">
    <source>
        <dbReference type="ARBA" id="ARBA00023475"/>
    </source>
</evidence>
<feature type="compositionally biased region" description="Polar residues" evidence="3">
    <location>
        <begin position="35"/>
        <end position="48"/>
    </location>
</feature>
<accession>A0A1L7XVE2</accession>
<feature type="region of interest" description="Disordered" evidence="3">
    <location>
        <begin position="203"/>
        <end position="237"/>
    </location>
</feature>
<evidence type="ECO:0000313" key="6">
    <source>
        <dbReference type="Proteomes" id="UP000184330"/>
    </source>
</evidence>
<feature type="region of interest" description="Disordered" evidence="3">
    <location>
        <begin position="752"/>
        <end position="775"/>
    </location>
</feature>
<reference evidence="5 6" key="1">
    <citation type="submission" date="2016-03" db="EMBL/GenBank/DDBJ databases">
        <authorList>
            <person name="Ploux O."/>
        </authorList>
    </citation>
    <scope>NUCLEOTIDE SEQUENCE [LARGE SCALE GENOMIC DNA]</scope>
    <source>
        <strain evidence="5 6">UAMH 11012</strain>
    </source>
</reference>
<dbReference type="InterPro" id="IPR050410">
    <property type="entry name" value="CCR4/nocturin_mRNA_transcr"/>
</dbReference>
<comment type="function">
    <text evidence="2">Acts as a catalytic component of the CCR4-NOT core complex, which in the nucleus seems to be a general transcription factor, and in the cytoplasm the major mRNA deadenylase involved in mRNA turnover. Ccr4 has 3'-5' RNase activity with a strong preference for polyadenylated substrates and also low exonuclease activity towards single-stranded DNA.</text>
</comment>
<feature type="domain" description="Endonuclease/exonuclease/phosphatase" evidence="4">
    <location>
        <begin position="395"/>
        <end position="740"/>
    </location>
</feature>
<feature type="region of interest" description="Disordered" evidence="3">
    <location>
        <begin position="97"/>
        <end position="161"/>
    </location>
</feature>
<dbReference type="InterPro" id="IPR036691">
    <property type="entry name" value="Endo/exonu/phosph_ase_sf"/>
</dbReference>
<dbReference type="OrthoDB" id="428734at2759"/>
<sequence>MADGYRFPQQGAGNYYFPQHTQAHHPRHQIIRNGTPPNNIRSVFNAETPSPSRSPDPNSPAQSLYGMFSHQQGQHGRVNGAAGRGQMQMMYNFQQHQNPNQQHTQHHTNMQQDQSGHATNGSVLGHHQTYSSGVLSNSTPTFTPAALQNGHNGVTRGGQAQATNEHWSLQLELHKESDTAHQRMTVEGAPNHFARLKAGENRGLAQAAPASDTAENPEDGENNLGRMADNNPSKRQDWHNLDLSGQGLRVLTSPVFKYTFLKELYVASNKLTQLPPSINQLRYLTHLDASNNQLTELPGELGICVYMKQLLVFDNNITDLPYQLGSLYNLEVIGIEGNPLNAKVKNMIMNEGTKALITELRETAPIPDPPPPREIISLSGDEKASPNQDKFRVFSYNILSDPACTTRLYGHSPTAALEWEHRKATVLEDIRQQDADFVCLQEVDDHTFKEYFCVELAHNGYKGIFWARTRSRTMGFLESKNVDGCATFYKHKKYICLDKTLVDFANLAINRPDMSKQADIFNRVMPRDHIGVVTFFENIVTGSRLILANTHFFWDPAYSDVKLIQAAMLLGEISRLAEKWVSHPAQKDKEKRRIVLADDENTTGPEVELVPGPSKEYFSKTQIPLVICADQNSEMHSTVSELFAKGTVRPDIPEFKGRAYGNFTKDGIEHPFQLRSAYTNLDKTPEAVPYTNFTPSFRGVIDHIWYSTNALDNTALLGKVDEEYMATVPGFPNYHFPSDHISLMAEFSMKSSKTKKAVTEPDFGSSSRNGDRRRN</sequence>
<dbReference type="SUPFAM" id="SSF52058">
    <property type="entry name" value="L domain-like"/>
    <property type="match status" value="1"/>
</dbReference>
<feature type="compositionally biased region" description="Low complexity" evidence="3">
    <location>
        <begin position="97"/>
        <end position="114"/>
    </location>
</feature>
<dbReference type="Pfam" id="PF00560">
    <property type="entry name" value="LRR_1"/>
    <property type="match status" value="1"/>
</dbReference>
<feature type="region of interest" description="Disordered" evidence="3">
    <location>
        <begin position="1"/>
        <end position="65"/>
    </location>
</feature>
<dbReference type="PROSITE" id="PS51450">
    <property type="entry name" value="LRR"/>
    <property type="match status" value="1"/>
</dbReference>
<evidence type="ECO:0000256" key="3">
    <source>
        <dbReference type="SAM" id="MobiDB-lite"/>
    </source>
</evidence>
<name>A0A1L7XVE2_9HELO</name>
<dbReference type="InterPro" id="IPR032675">
    <property type="entry name" value="LRR_dom_sf"/>
</dbReference>
<protein>
    <recommendedName>
        <fullName evidence="1">CCR4-Not complex 3'-5'-exoribonuclease subunit Ccr4</fullName>
    </recommendedName>
</protein>
<dbReference type="PANTHER" id="PTHR12121:SF100">
    <property type="entry name" value="POLY(A)-SPECIFIC RIBONUCLEASE"/>
    <property type="match status" value="1"/>
</dbReference>
<feature type="compositionally biased region" description="Polar residues" evidence="3">
    <location>
        <begin position="115"/>
        <end position="142"/>
    </location>
</feature>